<dbReference type="GO" id="GO:0070914">
    <property type="term" value="P:UV-damage excision repair"/>
    <property type="evidence" value="ECO:0007669"/>
    <property type="project" value="TreeGrafter"/>
</dbReference>
<keyword evidence="8" id="KW-0234">DNA repair</keyword>
<dbReference type="CDD" id="cd21077">
    <property type="entry name" value="DBD_Rad14"/>
    <property type="match status" value="1"/>
</dbReference>
<dbReference type="PANTHER" id="PTHR10142:SF0">
    <property type="entry name" value="DNA REPAIR PROTEIN COMPLEMENTING XP-A CELLS"/>
    <property type="match status" value="1"/>
</dbReference>
<dbReference type="InterPro" id="IPR022656">
    <property type="entry name" value="XPA_C"/>
</dbReference>
<feature type="compositionally biased region" description="Basic and acidic residues" evidence="11">
    <location>
        <begin position="93"/>
        <end position="103"/>
    </location>
</feature>
<dbReference type="InterPro" id="IPR037129">
    <property type="entry name" value="XPA_sf"/>
</dbReference>
<evidence type="ECO:0000256" key="10">
    <source>
        <dbReference type="ARBA" id="ARBA00072989"/>
    </source>
</evidence>
<dbReference type="EMBL" id="AZHF01000003">
    <property type="protein sequence ID" value="OAA78586.1"/>
    <property type="molecule type" value="Genomic_DNA"/>
</dbReference>
<evidence type="ECO:0000313" key="14">
    <source>
        <dbReference type="Proteomes" id="UP000076881"/>
    </source>
</evidence>
<evidence type="ECO:0000256" key="5">
    <source>
        <dbReference type="ARBA" id="ARBA00022771"/>
    </source>
</evidence>
<feature type="region of interest" description="Disordered" evidence="11">
    <location>
        <begin position="1"/>
        <end position="108"/>
    </location>
</feature>
<dbReference type="InterPro" id="IPR000465">
    <property type="entry name" value="XPA/RAD14"/>
</dbReference>
<feature type="compositionally biased region" description="Low complexity" evidence="11">
    <location>
        <begin position="80"/>
        <end position="92"/>
    </location>
</feature>
<dbReference type="Pfam" id="PF05181">
    <property type="entry name" value="XPA_C"/>
    <property type="match status" value="1"/>
</dbReference>
<evidence type="ECO:0000256" key="6">
    <source>
        <dbReference type="ARBA" id="ARBA00022833"/>
    </source>
</evidence>
<evidence type="ECO:0000256" key="1">
    <source>
        <dbReference type="ARBA" id="ARBA00004123"/>
    </source>
</evidence>
<dbReference type="PROSITE" id="PS00753">
    <property type="entry name" value="XPA_2"/>
    <property type="match status" value="1"/>
</dbReference>
<dbReference type="FunFam" id="3.90.530.10:FF:000003">
    <property type="entry name" value="Dna repair rad14 protein"/>
    <property type="match status" value="1"/>
</dbReference>
<dbReference type="NCBIfam" id="TIGR00598">
    <property type="entry name" value="rad14"/>
    <property type="match status" value="1"/>
</dbReference>
<evidence type="ECO:0000259" key="12">
    <source>
        <dbReference type="Pfam" id="PF05181"/>
    </source>
</evidence>
<keyword evidence="5" id="KW-0863">Zinc-finger</keyword>
<protein>
    <recommendedName>
        <fullName evidence="10">DNA repair protein RAD14</fullName>
    </recommendedName>
</protein>
<proteinExistence type="inferred from homology"/>
<dbReference type="GO" id="GO:0008270">
    <property type="term" value="F:zinc ion binding"/>
    <property type="evidence" value="ECO:0007669"/>
    <property type="project" value="UniProtKB-KW"/>
</dbReference>
<feature type="compositionally biased region" description="Pro residues" evidence="11">
    <location>
        <begin position="1"/>
        <end position="11"/>
    </location>
</feature>
<dbReference type="InterPro" id="IPR022658">
    <property type="entry name" value="XPA_CS"/>
</dbReference>
<evidence type="ECO:0000256" key="3">
    <source>
        <dbReference type="ARBA" id="ARBA00022723"/>
    </source>
</evidence>
<evidence type="ECO:0000256" key="4">
    <source>
        <dbReference type="ARBA" id="ARBA00022763"/>
    </source>
</evidence>
<keyword evidence="6" id="KW-0862">Zinc</keyword>
<evidence type="ECO:0000256" key="7">
    <source>
        <dbReference type="ARBA" id="ARBA00023125"/>
    </source>
</evidence>
<dbReference type="PANTHER" id="PTHR10142">
    <property type="entry name" value="DNA REPAIR PROTEIN COMPLEMENTING XP-A CELLS"/>
    <property type="match status" value="1"/>
</dbReference>
<comment type="subcellular location">
    <subcellularLocation>
        <location evidence="1">Nucleus</location>
    </subcellularLocation>
</comment>
<sequence length="387" mass="43629">MERPKTPPSASRPPAKSPLTPEQRRRIEINRLKAKAIRDQREAEQRASGTAPELPKTAAGLVPTDDVYVSKPANGKRPLAAAAATATTTDTSTNRDGRDRGDESTLQPAKKFAKFVDYNMSAMTDTKGGFLSTEDDPHNRALGSAPKPGGGDDQQPQRPKDMTMQEWEKLQLLRTLRRQKAGPFEPGISVLDDTTTRKKCRECGSLEVDWVWEEVFHLCVCNKCKNNLPDKYSLLTKTECKEDYLLTDPELRDPELLPHLSKPNPHKSHWHDMMLFLRCQVEEYAVTTKWGSSEALDAEYERRETQKKARKERQFRDKLLDLKRKTRTDAFRRQAGNLGKNGASKFGDAVAGSGKHVHEWGRTVENEHGMTVKTCTACGMEVEELEL</sequence>
<dbReference type="GO" id="GO:1901255">
    <property type="term" value="P:nucleotide-excision repair involved in interstrand cross-link repair"/>
    <property type="evidence" value="ECO:0007669"/>
    <property type="project" value="TreeGrafter"/>
</dbReference>
<name>A0A168I132_CORDF</name>
<feature type="compositionally biased region" description="Basic and acidic residues" evidence="11">
    <location>
        <begin position="22"/>
        <end position="45"/>
    </location>
</feature>
<organism evidence="13 14">
    <name type="scientific">Akanthomyces lecanii RCEF 1005</name>
    <dbReference type="NCBI Taxonomy" id="1081108"/>
    <lineage>
        <taxon>Eukaryota</taxon>
        <taxon>Fungi</taxon>
        <taxon>Dikarya</taxon>
        <taxon>Ascomycota</taxon>
        <taxon>Pezizomycotina</taxon>
        <taxon>Sordariomycetes</taxon>
        <taxon>Hypocreomycetidae</taxon>
        <taxon>Hypocreales</taxon>
        <taxon>Cordycipitaceae</taxon>
        <taxon>Akanthomyces</taxon>
        <taxon>Cordyceps confragosa</taxon>
    </lineage>
</organism>
<dbReference type="GO" id="GO:0000110">
    <property type="term" value="C:nucleotide-excision repair factor 1 complex"/>
    <property type="evidence" value="ECO:0007669"/>
    <property type="project" value="TreeGrafter"/>
</dbReference>
<evidence type="ECO:0000256" key="11">
    <source>
        <dbReference type="SAM" id="MobiDB-lite"/>
    </source>
</evidence>
<keyword evidence="7" id="KW-0238">DNA-binding</keyword>
<dbReference type="GO" id="GO:0003684">
    <property type="term" value="F:damaged DNA binding"/>
    <property type="evidence" value="ECO:0007669"/>
    <property type="project" value="InterPro"/>
</dbReference>
<gene>
    <name evidence="13" type="ORF">LEL_05409</name>
</gene>
<evidence type="ECO:0000256" key="9">
    <source>
        <dbReference type="ARBA" id="ARBA00023242"/>
    </source>
</evidence>
<dbReference type="Proteomes" id="UP000076881">
    <property type="component" value="Unassembled WGS sequence"/>
</dbReference>
<dbReference type="Gene3D" id="3.90.530.10">
    <property type="entry name" value="XPA C-terminal domain"/>
    <property type="match status" value="1"/>
</dbReference>
<dbReference type="SUPFAM" id="SSF46955">
    <property type="entry name" value="Putative DNA-binding domain"/>
    <property type="match status" value="1"/>
</dbReference>
<evidence type="ECO:0000313" key="13">
    <source>
        <dbReference type="EMBL" id="OAA78586.1"/>
    </source>
</evidence>
<accession>A0A168I132</accession>
<comment type="similarity">
    <text evidence="2">Belongs to the XPA family.</text>
</comment>
<evidence type="ECO:0000256" key="8">
    <source>
        <dbReference type="ARBA" id="ARBA00023204"/>
    </source>
</evidence>
<feature type="region of interest" description="Disordered" evidence="11">
    <location>
        <begin position="127"/>
        <end position="161"/>
    </location>
</feature>
<keyword evidence="4" id="KW-0227">DNA damage</keyword>
<dbReference type="OrthoDB" id="5368863at2759"/>
<evidence type="ECO:0000256" key="2">
    <source>
        <dbReference type="ARBA" id="ARBA00005548"/>
    </source>
</evidence>
<keyword evidence="9" id="KW-0539">Nucleus</keyword>
<dbReference type="AlphaFoldDB" id="A0A168I132"/>
<dbReference type="GO" id="GO:0000715">
    <property type="term" value="P:nucleotide-excision repair, DNA damage recognition"/>
    <property type="evidence" value="ECO:0007669"/>
    <property type="project" value="TreeGrafter"/>
</dbReference>
<dbReference type="GO" id="GO:0006284">
    <property type="term" value="P:base-excision repair"/>
    <property type="evidence" value="ECO:0007669"/>
    <property type="project" value="TreeGrafter"/>
</dbReference>
<reference evidence="13 14" key="1">
    <citation type="journal article" date="2016" name="Genome Biol. Evol.">
        <title>Divergent and convergent evolution of fungal pathogenicity.</title>
        <authorList>
            <person name="Shang Y."/>
            <person name="Xiao G."/>
            <person name="Zheng P."/>
            <person name="Cen K."/>
            <person name="Zhan S."/>
            <person name="Wang C."/>
        </authorList>
    </citation>
    <scope>NUCLEOTIDE SEQUENCE [LARGE SCALE GENOMIC DNA]</scope>
    <source>
        <strain evidence="13 14">RCEF 1005</strain>
    </source>
</reference>
<keyword evidence="14" id="KW-1185">Reference proteome</keyword>
<feature type="domain" description="XPA C-terminal" evidence="12">
    <location>
        <begin position="231"/>
        <end position="281"/>
    </location>
</feature>
<comment type="caution">
    <text evidence="13">The sequence shown here is derived from an EMBL/GenBank/DDBJ whole genome shotgun (WGS) entry which is preliminary data.</text>
</comment>
<dbReference type="InterPro" id="IPR009061">
    <property type="entry name" value="DNA-bd_dom_put_sf"/>
</dbReference>
<dbReference type="STRING" id="1081108.A0A168I132"/>
<keyword evidence="3" id="KW-0479">Metal-binding</keyword>